<gene>
    <name evidence="1" type="ORF">EV692_2413</name>
</gene>
<dbReference type="Proteomes" id="UP000295496">
    <property type="component" value="Unassembled WGS sequence"/>
</dbReference>
<dbReference type="AlphaFoldDB" id="A0A4R1KJE4"/>
<evidence type="ECO:0000313" key="1">
    <source>
        <dbReference type="EMBL" id="TCK64928.1"/>
    </source>
</evidence>
<protein>
    <submittedName>
        <fullName evidence="1">Uncharacterized protein DUF2730</fullName>
    </submittedName>
</protein>
<name>A0A4R1KJE4_9PAST</name>
<dbReference type="EMBL" id="SMGJ01000012">
    <property type="protein sequence ID" value="TCK64928.1"/>
    <property type="molecule type" value="Genomic_DNA"/>
</dbReference>
<keyword evidence="2" id="KW-1185">Reference proteome</keyword>
<dbReference type="InterPro" id="IPR020269">
    <property type="entry name" value="Phage_Mu_Releasin"/>
</dbReference>
<dbReference type="Pfam" id="PF10805">
    <property type="entry name" value="DUF2730"/>
    <property type="match status" value="1"/>
</dbReference>
<evidence type="ECO:0000313" key="2">
    <source>
        <dbReference type="Proteomes" id="UP000295496"/>
    </source>
</evidence>
<comment type="caution">
    <text evidence="1">The sequence shown here is derived from an EMBL/GenBank/DDBJ whole genome shotgun (WGS) entry which is preliminary data.</text>
</comment>
<accession>A0A4R1KJE4</accession>
<organism evidence="1 2">
    <name type="scientific">Lonepinella koalarum</name>
    <dbReference type="NCBI Taxonomy" id="53417"/>
    <lineage>
        <taxon>Bacteria</taxon>
        <taxon>Pseudomonadati</taxon>
        <taxon>Pseudomonadota</taxon>
        <taxon>Gammaproteobacteria</taxon>
        <taxon>Pasteurellales</taxon>
        <taxon>Pasteurellaceae</taxon>
        <taxon>Lonepinella</taxon>
    </lineage>
</organism>
<sequence>MSDFLDALQRHWGLIVTVAGAVWAIMKLSMDSKYPNKNDLKAVCQNIFEVEARITHIEDTLEHLPTMEQISELNVLMTAIKGEMGTVNSRLSTLTYQVNLLIEDRVRN</sequence>
<reference evidence="1 2" key="1">
    <citation type="submission" date="2019-03" db="EMBL/GenBank/DDBJ databases">
        <title>Genomic Encyclopedia of Type Strains, Phase IV (KMG-IV): sequencing the most valuable type-strain genomes for metagenomic binning, comparative biology and taxonomic classification.</title>
        <authorList>
            <person name="Goeker M."/>
        </authorList>
    </citation>
    <scope>NUCLEOTIDE SEQUENCE [LARGE SCALE GENOMIC DNA]</scope>
    <source>
        <strain evidence="1 2">DSM 10053</strain>
    </source>
</reference>
<proteinExistence type="predicted"/>
<dbReference type="RefSeq" id="WP_132302966.1">
    <property type="nucleotide sequence ID" value="NZ_CP170642.1"/>
</dbReference>